<dbReference type="SUPFAM" id="SSF52313">
    <property type="entry name" value="Ribosomal protein S2"/>
    <property type="match status" value="2"/>
</dbReference>
<evidence type="ECO:0000256" key="1">
    <source>
        <dbReference type="ARBA" id="ARBA00006242"/>
    </source>
</evidence>
<dbReference type="HAMAP" id="MF_00291_B">
    <property type="entry name" value="Ribosomal_uS2_B"/>
    <property type="match status" value="2"/>
</dbReference>
<feature type="compositionally biased region" description="Low complexity" evidence="2">
    <location>
        <begin position="1215"/>
        <end position="1234"/>
    </location>
</feature>
<accession>A0A1Q9CLC6</accession>
<feature type="compositionally biased region" description="Low complexity" evidence="2">
    <location>
        <begin position="1543"/>
        <end position="1556"/>
    </location>
</feature>
<dbReference type="Pfam" id="PF00059">
    <property type="entry name" value="Lectin_C"/>
    <property type="match status" value="1"/>
</dbReference>
<evidence type="ECO:0000259" key="3">
    <source>
        <dbReference type="PROSITE" id="PS50041"/>
    </source>
</evidence>
<feature type="region of interest" description="Disordered" evidence="2">
    <location>
        <begin position="1593"/>
        <end position="1617"/>
    </location>
</feature>
<feature type="region of interest" description="Disordered" evidence="2">
    <location>
        <begin position="1809"/>
        <end position="1866"/>
    </location>
</feature>
<dbReference type="InterPro" id="IPR001304">
    <property type="entry name" value="C-type_lectin-like"/>
</dbReference>
<name>A0A1Q9CLC6_SYMMI</name>
<dbReference type="Proteomes" id="UP000186817">
    <property type="component" value="Unassembled WGS sequence"/>
</dbReference>
<dbReference type="Gene3D" id="1.10.287.610">
    <property type="entry name" value="Helix hairpin bin"/>
    <property type="match status" value="1"/>
</dbReference>
<protein>
    <submittedName>
        <fullName evidence="4">30S ribosomal protein S2</fullName>
    </submittedName>
</protein>
<comment type="caution">
    <text evidence="4">The sequence shown here is derived from an EMBL/GenBank/DDBJ whole genome shotgun (WGS) entry which is preliminary data.</text>
</comment>
<dbReference type="EMBL" id="LSRX01001098">
    <property type="protein sequence ID" value="OLP83720.1"/>
    <property type="molecule type" value="Genomic_DNA"/>
</dbReference>
<keyword evidence="4" id="KW-0687">Ribonucleoprotein</keyword>
<feature type="compositionally biased region" description="Basic residues" evidence="2">
    <location>
        <begin position="1597"/>
        <end position="1610"/>
    </location>
</feature>
<feature type="region of interest" description="Disordered" evidence="2">
    <location>
        <begin position="1730"/>
        <end position="1766"/>
    </location>
</feature>
<dbReference type="GO" id="GO:0006412">
    <property type="term" value="P:translation"/>
    <property type="evidence" value="ECO:0007669"/>
    <property type="project" value="InterPro"/>
</dbReference>
<dbReference type="PROSITE" id="PS50041">
    <property type="entry name" value="C_TYPE_LECTIN_2"/>
    <property type="match status" value="1"/>
</dbReference>
<dbReference type="SMART" id="SM00034">
    <property type="entry name" value="CLECT"/>
    <property type="match status" value="1"/>
</dbReference>
<dbReference type="Gene3D" id="3.40.50.10490">
    <property type="entry name" value="Glucose-6-phosphate isomerase like protein, domain 1"/>
    <property type="match status" value="2"/>
</dbReference>
<dbReference type="GO" id="GO:0003735">
    <property type="term" value="F:structural constituent of ribosome"/>
    <property type="evidence" value="ECO:0007669"/>
    <property type="project" value="InterPro"/>
</dbReference>
<dbReference type="SUPFAM" id="SSF56672">
    <property type="entry name" value="DNA/RNA polymerases"/>
    <property type="match status" value="1"/>
</dbReference>
<dbReference type="InterPro" id="IPR023591">
    <property type="entry name" value="Ribosomal_uS2_flav_dom_sf"/>
</dbReference>
<reference evidence="4 5" key="1">
    <citation type="submission" date="2016-02" db="EMBL/GenBank/DDBJ databases">
        <title>Genome analysis of coral dinoflagellate symbionts highlights evolutionary adaptations to a symbiotic lifestyle.</title>
        <authorList>
            <person name="Aranda M."/>
            <person name="Li Y."/>
            <person name="Liew Y.J."/>
            <person name="Baumgarten S."/>
            <person name="Simakov O."/>
            <person name="Wilson M."/>
            <person name="Piel J."/>
            <person name="Ashoor H."/>
            <person name="Bougouffa S."/>
            <person name="Bajic V.B."/>
            <person name="Ryu T."/>
            <person name="Ravasi T."/>
            <person name="Bayer T."/>
            <person name="Micklem G."/>
            <person name="Kim H."/>
            <person name="Bhak J."/>
            <person name="Lajeunesse T.C."/>
            <person name="Voolstra C.R."/>
        </authorList>
    </citation>
    <scope>NUCLEOTIDE SEQUENCE [LARGE SCALE GENOMIC DNA]</scope>
    <source>
        <strain evidence="4 5">CCMP2467</strain>
    </source>
</reference>
<keyword evidence="5" id="KW-1185">Reference proteome</keyword>
<evidence type="ECO:0000313" key="4">
    <source>
        <dbReference type="EMBL" id="OLP83720.1"/>
    </source>
</evidence>
<comment type="similarity">
    <text evidence="1">Belongs to the universal ribosomal protein uS2 family.</text>
</comment>
<gene>
    <name evidence="4" type="primary">rpsB</name>
    <name evidence="4" type="ORF">AK812_SmicGene35509</name>
</gene>
<dbReference type="InterPro" id="IPR016187">
    <property type="entry name" value="CTDL_fold"/>
</dbReference>
<dbReference type="InterPro" id="IPR001865">
    <property type="entry name" value="Ribosomal_uS2"/>
</dbReference>
<dbReference type="PANTHER" id="PTHR12534:SF0">
    <property type="entry name" value="SMALL RIBOSOMAL SUBUNIT PROTEIN US2M"/>
    <property type="match status" value="1"/>
</dbReference>
<dbReference type="InterPro" id="IPR016186">
    <property type="entry name" value="C-type_lectin-like/link_sf"/>
</dbReference>
<dbReference type="InterPro" id="IPR043502">
    <property type="entry name" value="DNA/RNA_pol_sf"/>
</dbReference>
<keyword evidence="4" id="KW-0689">Ribosomal protein</keyword>
<dbReference type="Gene3D" id="3.10.100.10">
    <property type="entry name" value="Mannose-Binding Protein A, subunit A"/>
    <property type="match status" value="1"/>
</dbReference>
<dbReference type="GO" id="GO:0005763">
    <property type="term" value="C:mitochondrial small ribosomal subunit"/>
    <property type="evidence" value="ECO:0007669"/>
    <property type="project" value="TreeGrafter"/>
</dbReference>
<evidence type="ECO:0000313" key="5">
    <source>
        <dbReference type="Proteomes" id="UP000186817"/>
    </source>
</evidence>
<feature type="region of interest" description="Disordered" evidence="2">
    <location>
        <begin position="1212"/>
        <end position="1239"/>
    </location>
</feature>
<feature type="domain" description="C-type lectin" evidence="3">
    <location>
        <begin position="690"/>
        <end position="803"/>
    </location>
</feature>
<dbReference type="CDD" id="cd01425">
    <property type="entry name" value="RPS2"/>
    <property type="match status" value="1"/>
</dbReference>
<dbReference type="CDD" id="cd00037">
    <property type="entry name" value="CLECT"/>
    <property type="match status" value="1"/>
</dbReference>
<feature type="compositionally biased region" description="Basic and acidic residues" evidence="2">
    <location>
        <begin position="1842"/>
        <end position="1864"/>
    </location>
</feature>
<dbReference type="NCBIfam" id="TIGR01011">
    <property type="entry name" value="rpsB_bact"/>
    <property type="match status" value="1"/>
</dbReference>
<proteinExistence type="inferred from homology"/>
<dbReference type="InterPro" id="IPR005706">
    <property type="entry name" value="Ribosomal_uS2_bac/mit/plastid"/>
</dbReference>
<dbReference type="SUPFAM" id="SSF56436">
    <property type="entry name" value="C-type lectin-like"/>
    <property type="match status" value="1"/>
</dbReference>
<dbReference type="OrthoDB" id="441660at2759"/>
<feature type="compositionally biased region" description="Basic and acidic residues" evidence="2">
    <location>
        <begin position="1737"/>
        <end position="1746"/>
    </location>
</feature>
<evidence type="ECO:0000256" key="2">
    <source>
        <dbReference type="SAM" id="MobiDB-lite"/>
    </source>
</evidence>
<feature type="region of interest" description="Disordered" evidence="2">
    <location>
        <begin position="1444"/>
        <end position="1568"/>
    </location>
</feature>
<sequence>MAEGRDPRLVLDSSVCNANIKSKIPEKLAMPSGLDVARTFQHEDPHGSFVAVSLDFKAAHKGIKLRTEDQGCMLFRVADKLYHYVVCHFGARFSAYWWQRLGAMLLRIVHALLGKHAHRAWIYVDDLLVLLARNAFVEQLALLICFLTAVHAPISWKKAQLGHEVTWCGWTFNFELARSRKIPRKLLERALGLLMWATTTCPQLRPYLAPLYRDLHSGRGTLHSIHASSWQTFLDALDNEAVVRSKPAGMWLPLGAKLLEVGSIAITGKASVPRVPPSHKPQWVRLQDPSRNELHLRNESRAALTWLSRCFASSRIRSLKQYPLLHCMAAADARADGNLVGIGGWIGTATQFVWFAEQWVFSEVRRHWPQLIDAPQKYIACFEALAQLALAMVAKTRLQAKHWKFALPAACDNTSAEAGINKLFTTTPPLSDFLKLVATWSACNHVHMQITHVAGEYNTWADELSRNRLQRFSHRMHERTAMPLLMLAAGVGKLVCRPPGFLAEPQTRCRRDNAAQHGKIGERDSVGHATAFVVTPGSQRPSQLQRLGNAASPVVPYAPEEATGCSATGREPREPPTEPTTMYRMLLLLGAAPAGGKAPVEEGTPAGCTITAKLCRNFPEYQQRQFRDDLGESHVGAGSNDAACLKRAEDFHHWCGNGASDDAQVAATYGSDHLSQVYHPGACHPGWSQWDAFCYKHFWEKKTWFEAEAACRQFGEGSHLASIHSRAENRFIYTLTNGLSTWIGYTDLDQDTHFQWSDSTQDDFSNFAKNCTGREHEPDCKPEERQQQWYDWEGNDRGTFVCKRNALLPMALLRNVSARTLISRSWGELLPALAAGAGPRIGQNDTLPTVKVDEITKPPLQEPAASKSAPEPRLALPKVRLGFLKVLQEAWIIFLVLHFSAGHGLGALAAASALAALAARRRGRNDATPRVVMQVRKPTRYAKPAAKGMKPMIHRKETRDVFKDGFEGWVANKDKNIDFMEKVVRQQLHGRFQFQFASQHFFDTTPMSSGMSRNKRDFGIYMNHDYDDMFYVRKFLEPAKFKKLALGNWEMPENATKVATMQELVAAGVQYGHKSNKWNPAMLKYLYADNDGTHIFDLVQTAANLNRACYYCMEAAAKGASFILIGTKEQARPIVAKYSEEAGIHYTDMKRLSLAFAHLGTYSLRPALDTMAAALQDAEGNPGPLRDLTLVEQARIESTRWVALLRMGIPPDSMGTPGPSTPAPVAGPGAPASGGQAGAGSRRLTLSAVLDPTLDADVVSLGNLEIQKLYADYMAKFGDHPSAEADPSADQLASLKQVVAAGSVPYADFSLFGPHGLRLLRKQTFTSYTLNVATGEWSKKEQPGPSSYHSWVEAWKVYRTALLLLETVDAERLDAYAEHVRCFVTQFGDSAWWLVYRAENRLRCEHMERLRRTLHDKPAAHGYTAARPWNAVFARPFATGTIGPVSWSPRPPSGCRSARGELQAPTAEEEEEASRVQAKKKKRYEGEDHSVKQDGVFVKNRRGAKICPDFNKGKCGSRFVQPKPKVRAGADPNQGLVDRTAQPKAAGASPPSGRGPAKPPTPPRPLKRKAGQILGQHWAGSEGSLSQLVPFLEPRPQLRHGRKGAKRRPRGTGAVSTKSLVQVPPVESTYPDYEPLARGPREYGTWMEQPSDSFVTRPWVLVLFSGRRRKGDLPNWLAHYGLMVCCLDLVCDTPCDVLDEAKWSQVEKDINDGNFAACWAATSTSISAGSASALVPKEPRTEREEQNGQALGGMRNPRRSLDRVQGARQVGRALHKGCLAKWPGLKLPAKAILRGETPDELDDKLVDKVSVSHPPRPSDAQASPGVLHEGPAIVRPRVGPGEAEREGEGRGQESEQSRHGEARAYARGSAVKSLDALSDPAHCRQTLLSESRASTSVGPVESRLKLWETMSLKANLEPFRLTPEGMYTIMGGLKIGGYRSATQWNSDASVEVSVRDEVLTSKRFVGGLLSNFPTVRKSVELMQQLREEKQQGAWNVFNEFQRFKNTCKLERLTKKYHGVEEMTGYPDICIFVDEIKERNPIAEMVRIGVPCIGMVDSNNDPKFVDIAIPSNTSNTKSIDLIIGKICDAIKKGKTMNAMTQPGERNEEPKEWDPWILSRDRMRCLRRRSKRQGWMKGMYGSYENWKKCHPWGAIPTVAPFHDFKWNDIEDRRPGWDRF</sequence>
<dbReference type="PANTHER" id="PTHR12534">
    <property type="entry name" value="30S RIBOSOMAL PROTEIN S2 PROKARYOTIC AND ORGANELLAR"/>
    <property type="match status" value="1"/>
</dbReference>
<dbReference type="Pfam" id="PF00318">
    <property type="entry name" value="Ribosomal_S2"/>
    <property type="match status" value="2"/>
</dbReference>
<organism evidence="4 5">
    <name type="scientific">Symbiodinium microadriaticum</name>
    <name type="common">Dinoflagellate</name>
    <name type="synonym">Zooxanthella microadriatica</name>
    <dbReference type="NCBI Taxonomy" id="2951"/>
    <lineage>
        <taxon>Eukaryota</taxon>
        <taxon>Sar</taxon>
        <taxon>Alveolata</taxon>
        <taxon>Dinophyceae</taxon>
        <taxon>Suessiales</taxon>
        <taxon>Symbiodiniaceae</taxon>
        <taxon>Symbiodinium</taxon>
    </lineage>
</organism>